<dbReference type="EMBL" id="GL385400">
    <property type="protein sequence ID" value="EJT71476.1"/>
    <property type="molecule type" value="Genomic_DNA"/>
</dbReference>
<reference evidence="2" key="5">
    <citation type="submission" date="2018-04" db="UniProtKB">
        <authorList>
            <consortium name="EnsemblFungi"/>
        </authorList>
    </citation>
    <scope>IDENTIFICATION</scope>
    <source>
        <strain evidence="2">R3-111a-1</strain>
    </source>
</reference>
<gene>
    <name evidence="2" type="primary">20351191</name>
    <name evidence="1" type="ORF">GGTG_10733</name>
</gene>
<dbReference type="STRING" id="644352.J3PB60"/>
<reference evidence="3" key="1">
    <citation type="submission" date="2010-07" db="EMBL/GenBank/DDBJ databases">
        <title>The genome sequence of Gaeumannomyces graminis var. tritici strain R3-111a-1.</title>
        <authorList>
            <consortium name="The Broad Institute Genome Sequencing Platform"/>
            <person name="Ma L.-J."/>
            <person name="Dead R."/>
            <person name="Young S."/>
            <person name="Zeng Q."/>
            <person name="Koehrsen M."/>
            <person name="Alvarado L."/>
            <person name="Berlin A."/>
            <person name="Chapman S.B."/>
            <person name="Chen Z."/>
            <person name="Freedman E."/>
            <person name="Gellesch M."/>
            <person name="Goldberg J."/>
            <person name="Griggs A."/>
            <person name="Gujja S."/>
            <person name="Heilman E.R."/>
            <person name="Heiman D."/>
            <person name="Hepburn T."/>
            <person name="Howarth C."/>
            <person name="Jen D."/>
            <person name="Larson L."/>
            <person name="Mehta T."/>
            <person name="Neiman D."/>
            <person name="Pearson M."/>
            <person name="Roberts A."/>
            <person name="Saif S."/>
            <person name="Shea T."/>
            <person name="Shenoy N."/>
            <person name="Sisk P."/>
            <person name="Stolte C."/>
            <person name="Sykes S."/>
            <person name="Walk T."/>
            <person name="White J."/>
            <person name="Yandava C."/>
            <person name="Haas B."/>
            <person name="Nusbaum C."/>
            <person name="Birren B."/>
        </authorList>
    </citation>
    <scope>NUCLEOTIDE SEQUENCE [LARGE SCALE GENOMIC DNA]</scope>
    <source>
        <strain evidence="3">R3-111a-1</strain>
    </source>
</reference>
<dbReference type="GeneID" id="20351191"/>
<evidence type="ECO:0000313" key="3">
    <source>
        <dbReference type="Proteomes" id="UP000006039"/>
    </source>
</evidence>
<proteinExistence type="predicted"/>
<dbReference type="VEuPathDB" id="FungiDB:GGTG_10733"/>
<protein>
    <submittedName>
        <fullName evidence="1 2">Uncharacterized protein</fullName>
    </submittedName>
</protein>
<name>J3PB60_GAET3</name>
<dbReference type="Proteomes" id="UP000006039">
    <property type="component" value="Unassembled WGS sequence"/>
</dbReference>
<dbReference type="HOGENOM" id="CLU_016575_2_1_1"/>
<accession>J3PB60</accession>
<reference evidence="1" key="2">
    <citation type="submission" date="2010-07" db="EMBL/GenBank/DDBJ databases">
        <authorList>
            <consortium name="The Broad Institute Genome Sequencing Platform"/>
            <consortium name="Broad Institute Genome Sequencing Center for Infectious Disease"/>
            <person name="Ma L.-J."/>
            <person name="Dead R."/>
            <person name="Young S."/>
            <person name="Zeng Q."/>
            <person name="Koehrsen M."/>
            <person name="Alvarado L."/>
            <person name="Berlin A."/>
            <person name="Chapman S.B."/>
            <person name="Chen Z."/>
            <person name="Freedman E."/>
            <person name="Gellesch M."/>
            <person name="Goldberg J."/>
            <person name="Griggs A."/>
            <person name="Gujja S."/>
            <person name="Heilman E.R."/>
            <person name="Heiman D."/>
            <person name="Hepburn T."/>
            <person name="Howarth C."/>
            <person name="Jen D."/>
            <person name="Larson L."/>
            <person name="Mehta T."/>
            <person name="Neiman D."/>
            <person name="Pearson M."/>
            <person name="Roberts A."/>
            <person name="Saif S."/>
            <person name="Shea T."/>
            <person name="Shenoy N."/>
            <person name="Sisk P."/>
            <person name="Stolte C."/>
            <person name="Sykes S."/>
            <person name="Walk T."/>
            <person name="White J."/>
            <person name="Yandava C."/>
            <person name="Haas B."/>
            <person name="Nusbaum C."/>
            <person name="Birren B."/>
        </authorList>
    </citation>
    <scope>NUCLEOTIDE SEQUENCE</scope>
    <source>
        <strain evidence="1">R3-111a-1</strain>
    </source>
</reference>
<dbReference type="AlphaFoldDB" id="J3PB60"/>
<keyword evidence="3" id="KW-1185">Reference proteome</keyword>
<reference evidence="2" key="4">
    <citation type="journal article" date="2015" name="G3 (Bethesda)">
        <title>Genome sequences of three phytopathogenic species of the Magnaporthaceae family of fungi.</title>
        <authorList>
            <person name="Okagaki L.H."/>
            <person name="Nunes C.C."/>
            <person name="Sailsbery J."/>
            <person name="Clay B."/>
            <person name="Brown D."/>
            <person name="John T."/>
            <person name="Oh Y."/>
            <person name="Young N."/>
            <person name="Fitzgerald M."/>
            <person name="Haas B.J."/>
            <person name="Zeng Q."/>
            <person name="Young S."/>
            <person name="Adiconis X."/>
            <person name="Fan L."/>
            <person name="Levin J.Z."/>
            <person name="Mitchell T.K."/>
            <person name="Okubara P.A."/>
            <person name="Farman M.L."/>
            <person name="Kohn L.M."/>
            <person name="Birren B."/>
            <person name="Ma L.-J."/>
            <person name="Dean R.A."/>
        </authorList>
    </citation>
    <scope>NUCLEOTIDE SEQUENCE</scope>
    <source>
        <strain evidence="2">R3-111a-1</strain>
    </source>
</reference>
<organism evidence="1">
    <name type="scientific">Gaeumannomyces tritici (strain R3-111a-1)</name>
    <name type="common">Wheat and barley take-all root rot fungus</name>
    <name type="synonym">Gaeumannomyces graminis var. tritici</name>
    <dbReference type="NCBI Taxonomy" id="644352"/>
    <lineage>
        <taxon>Eukaryota</taxon>
        <taxon>Fungi</taxon>
        <taxon>Dikarya</taxon>
        <taxon>Ascomycota</taxon>
        <taxon>Pezizomycotina</taxon>
        <taxon>Sordariomycetes</taxon>
        <taxon>Sordariomycetidae</taxon>
        <taxon>Magnaporthales</taxon>
        <taxon>Magnaporthaceae</taxon>
        <taxon>Gaeumannomyces</taxon>
    </lineage>
</organism>
<sequence>MAEDDDIEHCCVEAPHCRLCHFQLKDGELVVAAIRVDRVSTTFAFRRHDTFEDDEEGIAIHLCGRSLCQKRGRRLPCFHDECYGFRPLPITSKFLDATEHRFGPPLRERSRRRGYIQHTFANKLKLGPLKQLHMEICDIVAGYLVRECAIVTSQELALSDNSIDSLVELSRDIYARYVSIEGIPYVQALYNVSPSEGEGLRVFKARRGCVVRSIYVKYDHLGIRGVHFDLPRDGPLYSSACGVWWTELSRRNGILCFTAKTDGLKIRDLLDSTDAPPKRNSIVPAPGWPMPGLDCRVIDLKTCQVMRGGLSRIRMSSFDCNAPGTKGYLVGIFGLRLSKIYAHHPGADLPCRAELDSVRDPTVWVYMPIDPDEYLEEVWAIWHPSFGCIALMLLTNAERVVLFGAYFPNTGLKFHRIYATTNRPSRVYFNECDPDNDVPWIKYLAFENSEVDIPSCSGTNYKTQYPPSLIPASPPPYTMSTELWYYTGCRMENVAEIACCVDDGKATYKPIVGMMLYYKDGRRSCLGQYRPDLALAPLRIDTAGLLRIRMQKTTERYPCVAEVRVQGTADLDSSCWINIPWHGKLEWWFSSRQCTLRHFG</sequence>
<dbReference type="EnsemblFungi" id="EJT71476">
    <property type="protein sequence ID" value="EJT71476"/>
    <property type="gene ID" value="GGTG_10733"/>
</dbReference>
<dbReference type="RefSeq" id="XP_009226873.1">
    <property type="nucleotide sequence ID" value="XM_009228609.1"/>
</dbReference>
<dbReference type="OrthoDB" id="5153231at2759"/>
<reference evidence="1" key="3">
    <citation type="submission" date="2010-09" db="EMBL/GenBank/DDBJ databases">
        <title>Annotation of Gaeumannomyces graminis var. tritici R3-111a-1.</title>
        <authorList>
            <consortium name="The Broad Institute Genome Sequencing Platform"/>
            <person name="Ma L.-J."/>
            <person name="Dead R."/>
            <person name="Young S.K."/>
            <person name="Zeng Q."/>
            <person name="Gargeya S."/>
            <person name="Fitzgerald M."/>
            <person name="Haas B."/>
            <person name="Abouelleil A."/>
            <person name="Alvarado L."/>
            <person name="Arachchi H.M."/>
            <person name="Berlin A."/>
            <person name="Brown A."/>
            <person name="Chapman S.B."/>
            <person name="Chen Z."/>
            <person name="Dunbar C."/>
            <person name="Freedman E."/>
            <person name="Gearin G."/>
            <person name="Gellesch M."/>
            <person name="Goldberg J."/>
            <person name="Griggs A."/>
            <person name="Gujja S."/>
            <person name="Heiman D."/>
            <person name="Howarth C."/>
            <person name="Larson L."/>
            <person name="Lui A."/>
            <person name="MacDonald P.J.P."/>
            <person name="Mehta T."/>
            <person name="Montmayeur A."/>
            <person name="Murphy C."/>
            <person name="Neiman D."/>
            <person name="Pearson M."/>
            <person name="Priest M."/>
            <person name="Roberts A."/>
            <person name="Saif S."/>
            <person name="Shea T."/>
            <person name="Shenoy N."/>
            <person name="Sisk P."/>
            <person name="Stolte C."/>
            <person name="Sykes S."/>
            <person name="Yandava C."/>
            <person name="Wortman J."/>
            <person name="Nusbaum C."/>
            <person name="Birren B."/>
        </authorList>
    </citation>
    <scope>NUCLEOTIDE SEQUENCE</scope>
    <source>
        <strain evidence="1">R3-111a-1</strain>
    </source>
</reference>
<evidence type="ECO:0000313" key="1">
    <source>
        <dbReference type="EMBL" id="EJT71476.1"/>
    </source>
</evidence>
<evidence type="ECO:0000313" key="2">
    <source>
        <dbReference type="EnsemblFungi" id="EJT71476"/>
    </source>
</evidence>
<dbReference type="eggNOG" id="ENOG502S9BE">
    <property type="taxonomic scope" value="Eukaryota"/>
</dbReference>